<comment type="caution">
    <text evidence="1">The sequence shown here is derived from an EMBL/GenBank/DDBJ whole genome shotgun (WGS) entry which is preliminary data.</text>
</comment>
<sequence>MLEGESFLKQKFDLHKAPEVARPVDAIRKMGKKISHDPEAEIGRYLKSYQDILERKDSSKRDRGIRAIKRMLHTYYVIKPDEVPDSYFDFQKRIAREQGHGDIEITPDIRDEMIKNVITNQTRSLDNWVDYLSSEDAMYPMWAKYWAIRSVINMGGLRKYQEEDGEEKAKFTKRTKSTTASFPVLNPRALAMTIGVMKDKIEKDNKAPIENISKKLSQEEFQKLLSSENFAKIYAQLLIEMPEYSTEGLKETRGQWVKYLKDSDPDQLVKSLEGHPLEWCTADPDIARKQLQVGDFYVYYSINDEGKAVVPRLAIRMEGNKIAEPPRGIAPDQNLDPYIAPILEEKLDEFPDKQNFLKRSSDMKRLTAIEEKIKQGTNLDKQELTFLYEIDSKIEGFGYKRDPRIAEIISQRNPEQDMPIVFECTPDQIARNSSEINQNTKAYVGSFESHIFAKIREYNIKHVYSKFPEGKIEIIRDFEVAPMTLDEFEKMAAEYNKSITDESLKIEISDYAKYMFGQIGTEKHPALKGKENLDLFRLKVRDLFNDENTHTIDQIYARAEELGLNLCPPEVGPTYRLEYTDQPMNEWFRVAMEQISVPAGRPLVFTLKRDESGSWLSNGWAGPGFEWGPDNEFVFCLRKLAA</sequence>
<dbReference type="EMBL" id="DSYQ01000009">
    <property type="protein sequence ID" value="HGT71074.1"/>
    <property type="molecule type" value="Genomic_DNA"/>
</dbReference>
<gene>
    <name evidence="1" type="ORF">ENT43_02315</name>
</gene>
<organism evidence="1">
    <name type="scientific">candidate division CPR3 bacterium</name>
    <dbReference type="NCBI Taxonomy" id="2268181"/>
    <lineage>
        <taxon>Bacteria</taxon>
        <taxon>Bacteria division CPR3</taxon>
    </lineage>
</organism>
<evidence type="ECO:0000313" key="1">
    <source>
        <dbReference type="EMBL" id="HGT71074.1"/>
    </source>
</evidence>
<name>A0A7C4M2G8_UNCC3</name>
<protein>
    <submittedName>
        <fullName evidence="1">Uncharacterized protein</fullName>
    </submittedName>
</protein>
<proteinExistence type="predicted"/>
<dbReference type="AlphaFoldDB" id="A0A7C4M2G8"/>
<reference evidence="1" key="1">
    <citation type="journal article" date="2020" name="mSystems">
        <title>Genome- and Community-Level Interaction Insights into Carbon Utilization and Element Cycling Functions of Hydrothermarchaeota in Hydrothermal Sediment.</title>
        <authorList>
            <person name="Zhou Z."/>
            <person name="Liu Y."/>
            <person name="Xu W."/>
            <person name="Pan J."/>
            <person name="Luo Z.H."/>
            <person name="Li M."/>
        </authorList>
    </citation>
    <scope>NUCLEOTIDE SEQUENCE [LARGE SCALE GENOMIC DNA]</scope>
    <source>
        <strain evidence="1">SpSt-579</strain>
    </source>
</reference>
<accession>A0A7C4M2G8</accession>